<dbReference type="Gene3D" id="3.40.980.10">
    <property type="entry name" value="MoaB/Mog-like domain"/>
    <property type="match status" value="1"/>
</dbReference>
<comment type="similarity">
    <text evidence="1">Belongs to the CinA family.</text>
</comment>
<dbReference type="InterPro" id="IPR008136">
    <property type="entry name" value="CinA_C"/>
</dbReference>
<gene>
    <name evidence="1" type="primary">cinA</name>
    <name evidence="3" type="ORF">E5983_03400</name>
</gene>
<dbReference type="Pfam" id="PF18146">
    <property type="entry name" value="CinA_KH"/>
    <property type="match status" value="1"/>
</dbReference>
<reference evidence="3 4" key="1">
    <citation type="submission" date="2019-12" db="EMBL/GenBank/DDBJ databases">
        <title>Microbes associate with the intestines of laboratory mice.</title>
        <authorList>
            <person name="Navarre W."/>
            <person name="Wong E."/>
        </authorList>
    </citation>
    <scope>NUCLEOTIDE SEQUENCE [LARGE SCALE GENOMIC DNA]</scope>
    <source>
        <strain evidence="3 4">NM51_B2-22</strain>
    </source>
</reference>
<proteinExistence type="inferred from homology"/>
<dbReference type="InterPro" id="IPR036425">
    <property type="entry name" value="MoaB/Mog-like_dom_sf"/>
</dbReference>
<dbReference type="InterPro" id="IPR041424">
    <property type="entry name" value="CinA_KH"/>
</dbReference>
<dbReference type="PIRSF" id="PIRSF006728">
    <property type="entry name" value="CinA"/>
    <property type="match status" value="1"/>
</dbReference>
<dbReference type="SMART" id="SM00852">
    <property type="entry name" value="MoCF_biosynth"/>
    <property type="match status" value="1"/>
</dbReference>
<evidence type="ECO:0000313" key="3">
    <source>
        <dbReference type="EMBL" id="MVX58695.1"/>
    </source>
</evidence>
<dbReference type="InterPro" id="IPR050101">
    <property type="entry name" value="CinA"/>
</dbReference>
<dbReference type="SUPFAM" id="SSF142433">
    <property type="entry name" value="CinA-like"/>
    <property type="match status" value="1"/>
</dbReference>
<dbReference type="SUPFAM" id="SSF53218">
    <property type="entry name" value="Molybdenum cofactor biosynthesis proteins"/>
    <property type="match status" value="1"/>
</dbReference>
<dbReference type="Pfam" id="PF02464">
    <property type="entry name" value="CinA"/>
    <property type="match status" value="1"/>
</dbReference>
<evidence type="ECO:0000313" key="4">
    <source>
        <dbReference type="Proteomes" id="UP000461595"/>
    </source>
</evidence>
<evidence type="ECO:0000259" key="2">
    <source>
        <dbReference type="SMART" id="SM00852"/>
    </source>
</evidence>
<dbReference type="Pfam" id="PF00994">
    <property type="entry name" value="MoCF_biosynth"/>
    <property type="match status" value="1"/>
</dbReference>
<dbReference type="Gene3D" id="3.90.950.20">
    <property type="entry name" value="CinA-like"/>
    <property type="match status" value="1"/>
</dbReference>
<dbReference type="InterPro" id="IPR008135">
    <property type="entry name" value="Competence-induced_CinA"/>
</dbReference>
<accession>A0A7X3G7R1</accession>
<dbReference type="EMBL" id="WSRS01000019">
    <property type="protein sequence ID" value="MVX58695.1"/>
    <property type="molecule type" value="Genomic_DNA"/>
</dbReference>
<dbReference type="PANTHER" id="PTHR13939">
    <property type="entry name" value="NICOTINAMIDE-NUCLEOTIDE AMIDOHYDROLASE PNCC"/>
    <property type="match status" value="1"/>
</dbReference>
<dbReference type="Gene3D" id="3.30.70.2860">
    <property type="match status" value="1"/>
</dbReference>
<dbReference type="AlphaFoldDB" id="A0A7X3G7R1"/>
<dbReference type="InterPro" id="IPR001453">
    <property type="entry name" value="MoaB/Mog_dom"/>
</dbReference>
<dbReference type="NCBIfam" id="NF001813">
    <property type="entry name" value="PRK00549.1"/>
    <property type="match status" value="1"/>
</dbReference>
<feature type="domain" description="MoaB/Mog" evidence="2">
    <location>
        <begin position="4"/>
        <end position="171"/>
    </location>
</feature>
<dbReference type="RefSeq" id="WP_160332507.1">
    <property type="nucleotide sequence ID" value="NZ_WSRS01000019.1"/>
</dbReference>
<evidence type="ECO:0000256" key="1">
    <source>
        <dbReference type="HAMAP-Rule" id="MF_00226"/>
    </source>
</evidence>
<dbReference type="PANTHER" id="PTHR13939:SF0">
    <property type="entry name" value="NMN AMIDOHYDROLASE-LIKE PROTEIN YFAY"/>
    <property type="match status" value="1"/>
</dbReference>
<sequence length="412" mass="44152">MKAEIIAVGTELLMGQIANTNAQFLSQELAGLGIGVYYHTVVGDNAERLTEVLSLARQRVDWVILSGGLGPTDDDLTKQTLASFLGRNLVPDPAGLAKLDAFFASSPKRIRTANNDRQVDTIEGARVLPNRTGLAVGNLIEDQGVTYVVLPGPPSELQPMFLEQVAPLLQQDQALYSRVLRFFGIGESQLVTRLADLIRNQTNPTLAPYAKVGEVTLRLTAQAASREEGEQLLNQLEAAILQEGDLKDYLYAYGDDQNLAQTVLDLLRERGLTLTAAESLTAGLLQAELAGLPGASTVFPGGFVTYSLEQKSQMLGIPLEDLRAAGMVSAWAAEQMALGARARTGADLALSLTGVAGPDKLEGQEVGTVWLGLAGPEGTGSHRLYLGGRDRNTIRQLAVLEAFHLILKTLIK</sequence>
<dbReference type="Proteomes" id="UP000461595">
    <property type="component" value="Unassembled WGS sequence"/>
</dbReference>
<dbReference type="CDD" id="cd00885">
    <property type="entry name" value="cinA"/>
    <property type="match status" value="1"/>
</dbReference>
<organism evidence="3 4">
    <name type="scientific">Streptococcus danieliae</name>
    <dbReference type="NCBI Taxonomy" id="747656"/>
    <lineage>
        <taxon>Bacteria</taxon>
        <taxon>Bacillati</taxon>
        <taxon>Bacillota</taxon>
        <taxon>Bacilli</taxon>
        <taxon>Lactobacillales</taxon>
        <taxon>Streptococcaceae</taxon>
        <taxon>Streptococcus</taxon>
    </lineage>
</organism>
<dbReference type="OrthoDB" id="9801454at2"/>
<dbReference type="NCBIfam" id="TIGR00199">
    <property type="entry name" value="PncC_domain"/>
    <property type="match status" value="1"/>
</dbReference>
<protein>
    <recommendedName>
        <fullName evidence="1">Putative competence-damage inducible protein</fullName>
    </recommendedName>
</protein>
<dbReference type="HAMAP" id="MF_00226_B">
    <property type="entry name" value="CinA_B"/>
    <property type="match status" value="1"/>
</dbReference>
<name>A0A7X3G7R1_9STRE</name>
<dbReference type="NCBIfam" id="TIGR00200">
    <property type="entry name" value="cinA_nterm"/>
    <property type="match status" value="1"/>
</dbReference>
<dbReference type="InterPro" id="IPR036653">
    <property type="entry name" value="CinA-like_C"/>
</dbReference>
<comment type="caution">
    <text evidence="3">The sequence shown here is derived from an EMBL/GenBank/DDBJ whole genome shotgun (WGS) entry which is preliminary data.</text>
</comment>